<organism evidence="2 3">
    <name type="scientific">Croceivirga radicis</name>
    <dbReference type="NCBI Taxonomy" id="1929488"/>
    <lineage>
        <taxon>Bacteria</taxon>
        <taxon>Pseudomonadati</taxon>
        <taxon>Bacteroidota</taxon>
        <taxon>Flavobacteriia</taxon>
        <taxon>Flavobacteriales</taxon>
        <taxon>Flavobacteriaceae</taxon>
        <taxon>Croceivirga</taxon>
    </lineage>
</organism>
<dbReference type="Proteomes" id="UP000191680">
    <property type="component" value="Unassembled WGS sequence"/>
</dbReference>
<sequence length="268" mass="30752">MQPIKKNIVMITLLGMAGLWSIKTRAQQDFVVTYAKVNPDLLPNNLKLLIVEGNLYNAQEVKALKAKCNLVLAYISFTEISKDDEDYKNFAPYTMGENETWGSCYINLKDNRALNLMKEHALALLQKGFDGLFLDTMDNVGAWGNLPELKNEVLHLIHTIDQEAKPNIWVQNGGLDLLPKTHQLISTVLVESVATDYNFKEKAYRLRKQQDFNQRKQQLLQAKDEFKIEVLVVEYAIEEEVTQQVHKRLSGLPFSYFVSNIALNQYKQ</sequence>
<dbReference type="Pfam" id="PF03537">
    <property type="entry name" value="Glyco_hydro_114"/>
    <property type="match status" value="1"/>
</dbReference>
<reference evidence="2 3" key="1">
    <citation type="submission" date="2016-12" db="EMBL/GenBank/DDBJ databases">
        <authorList>
            <person name="Song W.-J."/>
            <person name="Kurnit D.M."/>
        </authorList>
    </citation>
    <scope>NUCLEOTIDE SEQUENCE [LARGE SCALE GENOMIC DNA]</scope>
    <source>
        <strain evidence="2 3">HSG9</strain>
    </source>
</reference>
<dbReference type="PANTHER" id="PTHR35882">
    <property type="entry name" value="PELA"/>
    <property type="match status" value="1"/>
</dbReference>
<dbReference type="InterPro" id="IPR004352">
    <property type="entry name" value="GH114_TIM-barrel"/>
</dbReference>
<dbReference type="InterPro" id="IPR017853">
    <property type="entry name" value="GH"/>
</dbReference>
<dbReference type="EMBL" id="MTBC01000001">
    <property type="protein sequence ID" value="OQD44049.1"/>
    <property type="molecule type" value="Genomic_DNA"/>
</dbReference>
<gene>
    <name evidence="2" type="ORF">BUL40_00390</name>
</gene>
<keyword evidence="3" id="KW-1185">Reference proteome</keyword>
<feature type="domain" description="Glycoside-hydrolase family GH114 TIM-barrel" evidence="1">
    <location>
        <begin position="46"/>
        <end position="263"/>
    </location>
</feature>
<dbReference type="SUPFAM" id="SSF51445">
    <property type="entry name" value="(Trans)glycosidases"/>
    <property type="match status" value="1"/>
</dbReference>
<name>A0A1V6LV82_9FLAO</name>
<evidence type="ECO:0000259" key="1">
    <source>
        <dbReference type="Pfam" id="PF03537"/>
    </source>
</evidence>
<evidence type="ECO:0000313" key="2">
    <source>
        <dbReference type="EMBL" id="OQD44049.1"/>
    </source>
</evidence>
<dbReference type="Gene3D" id="3.20.20.70">
    <property type="entry name" value="Aldolase class I"/>
    <property type="match status" value="1"/>
</dbReference>
<evidence type="ECO:0000313" key="3">
    <source>
        <dbReference type="Proteomes" id="UP000191680"/>
    </source>
</evidence>
<accession>A0A1V6LV82</accession>
<dbReference type="InterPro" id="IPR013785">
    <property type="entry name" value="Aldolase_TIM"/>
</dbReference>
<dbReference type="PANTHER" id="PTHR35882:SF2">
    <property type="entry name" value="PELA"/>
    <property type="match status" value="1"/>
</dbReference>
<dbReference type="AlphaFoldDB" id="A0A1V6LV82"/>
<proteinExistence type="predicted"/>
<comment type="caution">
    <text evidence="2">The sequence shown here is derived from an EMBL/GenBank/DDBJ whole genome shotgun (WGS) entry which is preliminary data.</text>
</comment>
<protein>
    <recommendedName>
        <fullName evidence="1">Glycoside-hydrolase family GH114 TIM-barrel domain-containing protein</fullName>
    </recommendedName>
</protein>